<dbReference type="PANTHER" id="PTHR46211:SF1">
    <property type="entry name" value="GLYCEROPHOSPHODIESTER PHOSPHODIESTERASE, CYTOPLASMIC"/>
    <property type="match status" value="1"/>
</dbReference>
<organism evidence="2 3">
    <name type="scientific">Aeribacillus pallidus</name>
    <dbReference type="NCBI Taxonomy" id="33936"/>
    <lineage>
        <taxon>Bacteria</taxon>
        <taxon>Bacillati</taxon>
        <taxon>Bacillota</taxon>
        <taxon>Bacilli</taxon>
        <taxon>Bacillales</taxon>
        <taxon>Bacillaceae</taxon>
        <taxon>Aeribacillus</taxon>
    </lineage>
</organism>
<sequence length="247" mass="28018">MGETMHIYAHRGFSGKYPENTMAAFRAAAELKVEGIELDVQMTKDGEVVVIHDERVDRTTNGTGFVKDYTYQELSRFDAGSWFHPDFSNEMVPRLGEVLRFISSIGDPITVNIELKNSLFRYLNLEENVLHEVYRYSLQDRIIISSFCYESLEKVRSLDENISLAFLIQGIKRNAVEKAKAIHADIHCQKSFALSKYGKEAVNEGCRLRVYTVNHVKDYIPLKEANVSAIITDVPDAFISLVNEGAV</sequence>
<dbReference type="PROSITE" id="PS51704">
    <property type="entry name" value="GP_PDE"/>
    <property type="match status" value="1"/>
</dbReference>
<proteinExistence type="predicted"/>
<dbReference type="Proteomes" id="UP000214606">
    <property type="component" value="Chromosome"/>
</dbReference>
<reference evidence="2 3" key="1">
    <citation type="submission" date="2016-10" db="EMBL/GenBank/DDBJ databases">
        <title>The whole genome sequencing and assembly of Aeribacillus pallidus KCTC3564 strain.</title>
        <authorList>
            <person name="Lee Y.-J."/>
            <person name="Park M.-K."/>
            <person name="Yi H."/>
            <person name="Bahn Y.-S."/>
            <person name="Kim J.F."/>
            <person name="Lee D.-W."/>
        </authorList>
    </citation>
    <scope>NUCLEOTIDE SEQUENCE [LARGE SCALE GENOMIC DNA]</scope>
    <source>
        <strain evidence="2 3">KCTC3564</strain>
    </source>
</reference>
<dbReference type="GO" id="GO:0008081">
    <property type="term" value="F:phosphoric diester hydrolase activity"/>
    <property type="evidence" value="ECO:0007669"/>
    <property type="project" value="InterPro"/>
</dbReference>
<protein>
    <submittedName>
        <fullName evidence="2">Glycerophosphodiester phosphodiesterase</fullName>
    </submittedName>
</protein>
<dbReference type="KEGG" id="apak:AP3564_06700"/>
<accession>A0A223E4B1</accession>
<feature type="domain" description="GP-PDE" evidence="1">
    <location>
        <begin position="5"/>
        <end position="242"/>
    </location>
</feature>
<evidence type="ECO:0000313" key="3">
    <source>
        <dbReference type="Proteomes" id="UP000214606"/>
    </source>
</evidence>
<dbReference type="RefSeq" id="WP_198318557.1">
    <property type="nucleotide sequence ID" value="NZ_CP017703.1"/>
</dbReference>
<dbReference type="SUPFAM" id="SSF51695">
    <property type="entry name" value="PLC-like phosphodiesterases"/>
    <property type="match status" value="1"/>
</dbReference>
<evidence type="ECO:0000313" key="2">
    <source>
        <dbReference type="EMBL" id="ASS89975.1"/>
    </source>
</evidence>
<dbReference type="CDD" id="cd08563">
    <property type="entry name" value="GDPD_TtGDE_like"/>
    <property type="match status" value="1"/>
</dbReference>
<gene>
    <name evidence="2" type="ORF">AP3564_06700</name>
</gene>
<name>A0A223E4B1_9BACI</name>
<dbReference type="PANTHER" id="PTHR46211">
    <property type="entry name" value="GLYCEROPHOSPHORYL DIESTER PHOSPHODIESTERASE"/>
    <property type="match status" value="1"/>
</dbReference>
<dbReference type="InterPro" id="IPR030395">
    <property type="entry name" value="GP_PDE_dom"/>
</dbReference>
<dbReference type="Pfam" id="PF03009">
    <property type="entry name" value="GDPD"/>
    <property type="match status" value="1"/>
</dbReference>
<dbReference type="Gene3D" id="3.20.20.190">
    <property type="entry name" value="Phosphatidylinositol (PI) phosphodiesterase"/>
    <property type="match status" value="1"/>
</dbReference>
<dbReference type="InterPro" id="IPR017946">
    <property type="entry name" value="PLC-like_Pdiesterase_TIM-brl"/>
</dbReference>
<dbReference type="AlphaFoldDB" id="A0A223E4B1"/>
<dbReference type="EMBL" id="CP017703">
    <property type="protein sequence ID" value="ASS89975.1"/>
    <property type="molecule type" value="Genomic_DNA"/>
</dbReference>
<evidence type="ECO:0000259" key="1">
    <source>
        <dbReference type="PROSITE" id="PS51704"/>
    </source>
</evidence>
<dbReference type="GO" id="GO:0006629">
    <property type="term" value="P:lipid metabolic process"/>
    <property type="evidence" value="ECO:0007669"/>
    <property type="project" value="InterPro"/>
</dbReference>